<dbReference type="SMART" id="SM00105">
    <property type="entry name" value="ArfGap"/>
    <property type="match status" value="1"/>
</dbReference>
<evidence type="ECO:0000256" key="2">
    <source>
        <dbReference type="SAM" id="MobiDB-lite"/>
    </source>
</evidence>
<keyword evidence="1" id="KW-0479">Metal-binding</keyword>
<dbReference type="SUPFAM" id="SSF57863">
    <property type="entry name" value="ArfGap/RecO-like zinc finger"/>
    <property type="match status" value="1"/>
</dbReference>
<dbReference type="PROSITE" id="PS50115">
    <property type="entry name" value="ARFGAP"/>
    <property type="match status" value="1"/>
</dbReference>
<evidence type="ECO:0000259" key="3">
    <source>
        <dbReference type="PROSITE" id="PS50115"/>
    </source>
</evidence>
<gene>
    <name evidence="4" type="ORF">D9611_008558</name>
</gene>
<feature type="compositionally biased region" description="Low complexity" evidence="2">
    <location>
        <begin position="287"/>
        <end position="300"/>
    </location>
</feature>
<name>A0A8H5EVD3_9AGAR</name>
<dbReference type="EMBL" id="JAACJK010000224">
    <property type="protein sequence ID" value="KAF5313393.1"/>
    <property type="molecule type" value="Genomic_DNA"/>
</dbReference>
<keyword evidence="1" id="KW-0863">Zinc-finger</keyword>
<dbReference type="OrthoDB" id="10266696at2759"/>
<dbReference type="InterPro" id="IPR051718">
    <property type="entry name" value="ARF_GTPase-activating"/>
</dbReference>
<feature type="compositionally biased region" description="Polar residues" evidence="2">
    <location>
        <begin position="247"/>
        <end position="281"/>
    </location>
</feature>
<dbReference type="GO" id="GO:0008270">
    <property type="term" value="F:zinc ion binding"/>
    <property type="evidence" value="ECO:0007669"/>
    <property type="project" value="UniProtKB-KW"/>
</dbReference>
<proteinExistence type="predicted"/>
<feature type="compositionally biased region" description="Polar residues" evidence="2">
    <location>
        <begin position="371"/>
        <end position="381"/>
    </location>
</feature>
<feature type="domain" description="Arf-GAP" evidence="3">
    <location>
        <begin position="13"/>
        <end position="136"/>
    </location>
</feature>
<dbReference type="FunFam" id="1.10.220.150:FF:000026">
    <property type="entry name" value="GTPase activating protein for Arf, putative"/>
    <property type="match status" value="1"/>
</dbReference>
<feature type="compositionally biased region" description="Low complexity" evidence="2">
    <location>
        <begin position="394"/>
        <end position="413"/>
    </location>
</feature>
<dbReference type="PANTHER" id="PTHR45705:SF1">
    <property type="entry name" value="FI20236P1"/>
    <property type="match status" value="1"/>
</dbReference>
<dbReference type="PRINTS" id="PR00405">
    <property type="entry name" value="REVINTRACTNG"/>
</dbReference>
<evidence type="ECO:0000256" key="1">
    <source>
        <dbReference type="PROSITE-ProRule" id="PRU00288"/>
    </source>
</evidence>
<feature type="region of interest" description="Disordered" evidence="2">
    <location>
        <begin position="91"/>
        <end position="113"/>
    </location>
</feature>
<dbReference type="GO" id="GO:0005737">
    <property type="term" value="C:cytoplasm"/>
    <property type="evidence" value="ECO:0007669"/>
    <property type="project" value="TreeGrafter"/>
</dbReference>
<dbReference type="PANTHER" id="PTHR45705">
    <property type="entry name" value="FI20236P1"/>
    <property type="match status" value="1"/>
</dbReference>
<dbReference type="Pfam" id="PF01412">
    <property type="entry name" value="ArfGap"/>
    <property type="match status" value="1"/>
</dbReference>
<protein>
    <recommendedName>
        <fullName evidence="3">Arf-GAP domain-containing protein</fullName>
    </recommendedName>
</protein>
<accession>A0A8H5EVD3</accession>
<reference evidence="4 5" key="1">
    <citation type="journal article" date="2020" name="ISME J.">
        <title>Uncovering the hidden diversity of litter-decomposition mechanisms in mushroom-forming fungi.</title>
        <authorList>
            <person name="Floudas D."/>
            <person name="Bentzer J."/>
            <person name="Ahren D."/>
            <person name="Johansson T."/>
            <person name="Persson P."/>
            <person name="Tunlid A."/>
        </authorList>
    </citation>
    <scope>NUCLEOTIDE SEQUENCE [LARGE SCALE GENOMIC DNA]</scope>
    <source>
        <strain evidence="4 5">CBS 175.51</strain>
    </source>
</reference>
<organism evidence="4 5">
    <name type="scientific">Ephemerocybe angulata</name>
    <dbReference type="NCBI Taxonomy" id="980116"/>
    <lineage>
        <taxon>Eukaryota</taxon>
        <taxon>Fungi</taxon>
        <taxon>Dikarya</taxon>
        <taxon>Basidiomycota</taxon>
        <taxon>Agaricomycotina</taxon>
        <taxon>Agaricomycetes</taxon>
        <taxon>Agaricomycetidae</taxon>
        <taxon>Agaricales</taxon>
        <taxon>Agaricineae</taxon>
        <taxon>Psathyrellaceae</taxon>
        <taxon>Ephemerocybe</taxon>
    </lineage>
</organism>
<evidence type="ECO:0000313" key="4">
    <source>
        <dbReference type="EMBL" id="KAF5313393.1"/>
    </source>
</evidence>
<dbReference type="GO" id="GO:0005096">
    <property type="term" value="F:GTPase activator activity"/>
    <property type="evidence" value="ECO:0007669"/>
    <property type="project" value="InterPro"/>
</dbReference>
<feature type="region of interest" description="Disordered" evidence="2">
    <location>
        <begin position="351"/>
        <end position="413"/>
    </location>
</feature>
<comment type="caution">
    <text evidence="4">The sequence shown here is derived from an EMBL/GenBank/DDBJ whole genome shotgun (WGS) entry which is preliminary data.</text>
</comment>
<keyword evidence="5" id="KW-1185">Reference proteome</keyword>
<feature type="compositionally biased region" description="Low complexity" evidence="2">
    <location>
        <begin position="351"/>
        <end position="370"/>
    </location>
</feature>
<feature type="compositionally biased region" description="Polar residues" evidence="2">
    <location>
        <begin position="301"/>
        <end position="315"/>
    </location>
</feature>
<feature type="region of interest" description="Disordered" evidence="2">
    <location>
        <begin position="137"/>
        <end position="223"/>
    </location>
</feature>
<evidence type="ECO:0000313" key="5">
    <source>
        <dbReference type="Proteomes" id="UP000541558"/>
    </source>
</evidence>
<dbReference type="InterPro" id="IPR001164">
    <property type="entry name" value="ArfGAP_dom"/>
</dbReference>
<feature type="compositionally biased region" description="Polar residues" evidence="2">
    <location>
        <begin position="143"/>
        <end position="165"/>
    </location>
</feature>
<feature type="region of interest" description="Disordered" evidence="2">
    <location>
        <begin position="247"/>
        <end position="318"/>
    </location>
</feature>
<feature type="compositionally biased region" description="Low complexity" evidence="2">
    <location>
        <begin position="180"/>
        <end position="192"/>
    </location>
</feature>
<dbReference type="InterPro" id="IPR038508">
    <property type="entry name" value="ArfGAP_dom_sf"/>
</dbReference>
<dbReference type="AlphaFoldDB" id="A0A8H5EVD3"/>
<dbReference type="Gene3D" id="1.10.220.150">
    <property type="entry name" value="Arf GTPase activating protein"/>
    <property type="match status" value="1"/>
</dbReference>
<dbReference type="Proteomes" id="UP000541558">
    <property type="component" value="Unassembled WGS sequence"/>
</dbReference>
<dbReference type="CDD" id="cd08204">
    <property type="entry name" value="ArfGap"/>
    <property type="match status" value="1"/>
</dbReference>
<sequence length="501" mass="54350">MSLPSKLAGERNQKALVELVTKPGNDICADCKVRNPRWASHNLGIFICMNCASIHRKIGTHITKVKSLTMDLWTNDQVDVMRNMGNVRSNAIYNPNELRNPPPPNIEDGERDSEMEKYIRSKYEYRKYIDKNALVRSKLGPSRGSSDTPRSVSSPLTNHRASTLPSSSSASNVVKTEAKTPSIPTSRSIPSSGHLAPQPRSVSHPAVAPQIPPQQKPQAPAAGSVWNDLIQLQDAAPSASLPLQYQQPTFSQQPGSGTGLTPSFAQQSPLVTGSSLASNPTGLGFNPFQQQQFQQQQQPFSATPSFASNTTPFTPSFQYNQSLQQPQQGYGQQLFMSQTGLLGAQAAQPSAQFFQPQPQSAAQLQAPASQGFLTPSPSQGMMSAPPGQSHFMTPSPSQQFHSHSPQPQMQMQPTGMFMTPSPQPMGGMMGGSHSPQPGMMGNQFTSMQQPMQQQQQQFGQQQQGQFLQGLPDSMLSPANFQAGMNGNQAFGNNPFHRSGTF</sequence>
<keyword evidence="1" id="KW-0862">Zinc</keyword>
<dbReference type="InterPro" id="IPR037278">
    <property type="entry name" value="ARFGAP/RecO"/>
</dbReference>